<evidence type="ECO:0000256" key="2">
    <source>
        <dbReference type="ARBA" id="ARBA00012513"/>
    </source>
</evidence>
<feature type="region of interest" description="Disordered" evidence="14">
    <location>
        <begin position="664"/>
        <end position="687"/>
    </location>
</feature>
<keyword evidence="8" id="KW-0418">Kinase</keyword>
<feature type="compositionally biased region" description="Basic and acidic residues" evidence="14">
    <location>
        <begin position="805"/>
        <end position="821"/>
    </location>
</feature>
<dbReference type="InterPro" id="IPR000719">
    <property type="entry name" value="Prot_kinase_dom"/>
</dbReference>
<keyword evidence="9" id="KW-0106">Calcium</keyword>
<sequence length="860" mass="96713">MDSSRHSMRKGMQNSGSVIGLDEMINNRHNETLKSNIVHMEVPYGKPIEEVYDGVHTGEVLGSGIAGIVRKVTHRITSVNYAVKTIELSNVDNESSLQQLREEIYIMCQLDHPNVVRLEEVYESHQQIYLVQELCLGGELFDRLDEQPDYHYTEQQCARLVNQMLCAVRYIHSKGIIHRDLKLENFLFSSEDADSELKMIDFGLSKHFALGETQSDPVGTPYTVAPEVIRGKYDNGCDVWAIGVITYLLLCGDPPFGGCGGPESLIQVRNNILGGTFKFKPEDIWAAVSDRAKEFILHVLQVDPNKRPTAQEAQDHPWLLEENYSTHGHQLNPKVVKSLVAFKEYSDMRKLLCEVLSFTMLPEQLRSLRSEFEKLDVDGSGEISLGSLKRVLMQNASLGSLGAFTEEEVEDIFNAMRVGKKETTIHWHEFIAAGLSQCAVDDRNLKIAFERLDSEHKGYITLENITDVMGGDATEDSLRDMFAESLEACKSQEHITYEDFLLLMKGQTKEGLQQQSPATGPIRPSENGPIPPDLFLLPPRSKSNNSDENYNFNTFNSLNKNGLPTTDEDRDMNIGLSMDEDDVEDELHLLVPLPALPDGIIDEQIVNTIPNFIKPVERHRSRSYDNNDSKQLEDIADMMEASQKIEKPADFDITRAVLLPERHKSLEKTRDSSVERAGSDKGKTSLSSNRELYRAHRIMRMAVTEASKRFEENQRKRTLQAIAKENGIPLSAGLVMRRGAERQISSTSIRAAMRRQDAERKKRAENAIRKGGRNRRKKTVSDMSAMMSPAASLLAQQSLPNRAVTSDKPDVSIPQKDKKVEGSVCKSEFPTSTSSGKLELLHQQTDNTTDDLPLVPLKEI</sequence>
<dbReference type="SMART" id="SM00220">
    <property type="entry name" value="S_TKc"/>
    <property type="match status" value="1"/>
</dbReference>
<evidence type="ECO:0000256" key="4">
    <source>
        <dbReference type="ARBA" id="ARBA00022679"/>
    </source>
</evidence>
<dbReference type="Pfam" id="PF00069">
    <property type="entry name" value="Pkinase"/>
    <property type="match status" value="1"/>
</dbReference>
<dbReference type="GO" id="GO:0005509">
    <property type="term" value="F:calcium ion binding"/>
    <property type="evidence" value="ECO:0007669"/>
    <property type="project" value="InterPro"/>
</dbReference>
<dbReference type="InterPro" id="IPR011009">
    <property type="entry name" value="Kinase-like_dom_sf"/>
</dbReference>
<evidence type="ECO:0000313" key="17">
    <source>
        <dbReference type="EMBL" id="CAD8893005.1"/>
    </source>
</evidence>
<evidence type="ECO:0000256" key="8">
    <source>
        <dbReference type="ARBA" id="ARBA00022777"/>
    </source>
</evidence>
<feature type="domain" description="EF-hand" evidence="16">
    <location>
        <begin position="440"/>
        <end position="475"/>
    </location>
</feature>
<evidence type="ECO:0000256" key="9">
    <source>
        <dbReference type="ARBA" id="ARBA00022837"/>
    </source>
</evidence>
<comment type="catalytic activity">
    <reaction evidence="13">
        <text>L-seryl-[protein] + ATP = O-phospho-L-seryl-[protein] + ADP + H(+)</text>
        <dbReference type="Rhea" id="RHEA:17989"/>
        <dbReference type="Rhea" id="RHEA-COMP:9863"/>
        <dbReference type="Rhea" id="RHEA-COMP:11604"/>
        <dbReference type="ChEBI" id="CHEBI:15378"/>
        <dbReference type="ChEBI" id="CHEBI:29999"/>
        <dbReference type="ChEBI" id="CHEBI:30616"/>
        <dbReference type="ChEBI" id="CHEBI:83421"/>
        <dbReference type="ChEBI" id="CHEBI:456216"/>
        <dbReference type="EC" id="2.7.11.1"/>
    </reaction>
</comment>
<dbReference type="InterPro" id="IPR011992">
    <property type="entry name" value="EF-hand-dom_pair"/>
</dbReference>
<keyword evidence="3" id="KW-0723">Serine/threonine-protein kinase</keyword>
<keyword evidence="4" id="KW-0808">Transferase</keyword>
<evidence type="ECO:0000256" key="6">
    <source>
        <dbReference type="ARBA" id="ARBA00022737"/>
    </source>
</evidence>
<dbReference type="FunFam" id="1.10.510.10:FF:000571">
    <property type="entry name" value="Maternal embryonic leucine zipper kinase"/>
    <property type="match status" value="1"/>
</dbReference>
<feature type="compositionally biased region" description="Basic and acidic residues" evidence="14">
    <location>
        <begin position="664"/>
        <end position="683"/>
    </location>
</feature>
<evidence type="ECO:0000259" key="15">
    <source>
        <dbReference type="PROSITE" id="PS50011"/>
    </source>
</evidence>
<gene>
    <name evidence="17" type="ORF">CHYS00102_LOCUS20214</name>
</gene>
<dbReference type="PROSITE" id="PS00108">
    <property type="entry name" value="PROTEIN_KINASE_ST"/>
    <property type="match status" value="1"/>
</dbReference>
<feature type="domain" description="EF-hand" evidence="16">
    <location>
        <begin position="363"/>
        <end position="398"/>
    </location>
</feature>
<dbReference type="SUPFAM" id="SSF56112">
    <property type="entry name" value="Protein kinase-like (PK-like)"/>
    <property type="match status" value="1"/>
</dbReference>
<name>A0A7S1FVZ1_9STRA</name>
<dbReference type="AlphaFoldDB" id="A0A7S1FVZ1"/>
<feature type="domain" description="Protein kinase" evidence="15">
    <location>
        <begin position="55"/>
        <end position="319"/>
    </location>
</feature>
<protein>
    <recommendedName>
        <fullName evidence="2">non-specific serine/threonine protein kinase</fullName>
        <ecNumber evidence="2">2.7.11.1</ecNumber>
    </recommendedName>
</protein>
<dbReference type="InterPro" id="IPR008271">
    <property type="entry name" value="Ser/Thr_kinase_AS"/>
</dbReference>
<keyword evidence="7" id="KW-0547">Nucleotide-binding</keyword>
<comment type="cofactor">
    <cofactor evidence="1">
        <name>Mg(2+)</name>
        <dbReference type="ChEBI" id="CHEBI:18420"/>
    </cofactor>
</comment>
<dbReference type="CDD" id="cd05117">
    <property type="entry name" value="STKc_CAMK"/>
    <property type="match status" value="1"/>
</dbReference>
<keyword evidence="6" id="KW-0677">Repeat</keyword>
<evidence type="ECO:0000256" key="13">
    <source>
        <dbReference type="ARBA" id="ARBA00048679"/>
    </source>
</evidence>
<evidence type="ECO:0000256" key="3">
    <source>
        <dbReference type="ARBA" id="ARBA00022527"/>
    </source>
</evidence>
<evidence type="ECO:0000259" key="16">
    <source>
        <dbReference type="PROSITE" id="PS50222"/>
    </source>
</evidence>
<feature type="compositionally biased region" description="Polar residues" evidence="14">
    <location>
        <begin position="795"/>
        <end position="804"/>
    </location>
</feature>
<comment type="similarity">
    <text evidence="11">Belongs to the protein kinase superfamily. Ser/Thr protein kinase family. CDPK subfamily.</text>
</comment>
<evidence type="ECO:0000256" key="7">
    <source>
        <dbReference type="ARBA" id="ARBA00022741"/>
    </source>
</evidence>
<dbReference type="Gene3D" id="3.30.200.20">
    <property type="entry name" value="Phosphorylase Kinase, domain 1"/>
    <property type="match status" value="1"/>
</dbReference>
<evidence type="ECO:0000256" key="12">
    <source>
        <dbReference type="ARBA" id="ARBA00047899"/>
    </source>
</evidence>
<evidence type="ECO:0000256" key="5">
    <source>
        <dbReference type="ARBA" id="ARBA00022723"/>
    </source>
</evidence>
<feature type="region of interest" description="Disordered" evidence="14">
    <location>
        <begin position="795"/>
        <end position="860"/>
    </location>
</feature>
<evidence type="ECO:0000256" key="14">
    <source>
        <dbReference type="SAM" id="MobiDB-lite"/>
    </source>
</evidence>
<dbReference type="EC" id="2.7.11.1" evidence="2"/>
<dbReference type="Gene3D" id="1.10.510.10">
    <property type="entry name" value="Transferase(Phosphotransferase) domain 1"/>
    <property type="match status" value="1"/>
</dbReference>
<dbReference type="SUPFAM" id="SSF47473">
    <property type="entry name" value="EF-hand"/>
    <property type="match status" value="1"/>
</dbReference>
<dbReference type="InterPro" id="IPR002048">
    <property type="entry name" value="EF_hand_dom"/>
</dbReference>
<keyword evidence="10" id="KW-0067">ATP-binding</keyword>
<dbReference type="FunFam" id="1.10.238.10:FF:000788">
    <property type="entry name" value="Predicted protein"/>
    <property type="match status" value="1"/>
</dbReference>
<organism evidence="17">
    <name type="scientific">Corethron hystrix</name>
    <dbReference type="NCBI Taxonomy" id="216773"/>
    <lineage>
        <taxon>Eukaryota</taxon>
        <taxon>Sar</taxon>
        <taxon>Stramenopiles</taxon>
        <taxon>Ochrophyta</taxon>
        <taxon>Bacillariophyta</taxon>
        <taxon>Coscinodiscophyceae</taxon>
        <taxon>Corethrophycidae</taxon>
        <taxon>Corethrales</taxon>
        <taxon>Corethraceae</taxon>
        <taxon>Corethron</taxon>
    </lineage>
</organism>
<evidence type="ECO:0000256" key="10">
    <source>
        <dbReference type="ARBA" id="ARBA00022840"/>
    </source>
</evidence>
<evidence type="ECO:0000256" key="1">
    <source>
        <dbReference type="ARBA" id="ARBA00001946"/>
    </source>
</evidence>
<dbReference type="GO" id="GO:0005524">
    <property type="term" value="F:ATP binding"/>
    <property type="evidence" value="ECO:0007669"/>
    <property type="project" value="UniProtKB-KW"/>
</dbReference>
<proteinExistence type="inferred from homology"/>
<dbReference type="EMBL" id="HBFR01027919">
    <property type="protein sequence ID" value="CAD8893005.1"/>
    <property type="molecule type" value="Transcribed_RNA"/>
</dbReference>
<dbReference type="PANTHER" id="PTHR24349">
    <property type="entry name" value="SERINE/THREONINE-PROTEIN KINASE"/>
    <property type="match status" value="1"/>
</dbReference>
<evidence type="ECO:0000256" key="11">
    <source>
        <dbReference type="ARBA" id="ARBA00024334"/>
    </source>
</evidence>
<dbReference type="PROSITE" id="PS50011">
    <property type="entry name" value="PROTEIN_KINASE_DOM"/>
    <property type="match status" value="1"/>
</dbReference>
<keyword evidence="5" id="KW-0479">Metal-binding</keyword>
<dbReference type="GO" id="GO:0004674">
    <property type="term" value="F:protein serine/threonine kinase activity"/>
    <property type="evidence" value="ECO:0007669"/>
    <property type="project" value="UniProtKB-KW"/>
</dbReference>
<reference evidence="17" key="1">
    <citation type="submission" date="2021-01" db="EMBL/GenBank/DDBJ databases">
        <authorList>
            <person name="Corre E."/>
            <person name="Pelletier E."/>
            <person name="Niang G."/>
            <person name="Scheremetjew M."/>
            <person name="Finn R."/>
            <person name="Kale V."/>
            <person name="Holt S."/>
            <person name="Cochrane G."/>
            <person name="Meng A."/>
            <person name="Brown T."/>
            <person name="Cohen L."/>
        </authorList>
    </citation>
    <scope>NUCLEOTIDE SEQUENCE</scope>
    <source>
        <strain evidence="17">308</strain>
    </source>
</reference>
<comment type="catalytic activity">
    <reaction evidence="12">
        <text>L-threonyl-[protein] + ATP = O-phospho-L-threonyl-[protein] + ADP + H(+)</text>
        <dbReference type="Rhea" id="RHEA:46608"/>
        <dbReference type="Rhea" id="RHEA-COMP:11060"/>
        <dbReference type="Rhea" id="RHEA-COMP:11605"/>
        <dbReference type="ChEBI" id="CHEBI:15378"/>
        <dbReference type="ChEBI" id="CHEBI:30013"/>
        <dbReference type="ChEBI" id="CHEBI:30616"/>
        <dbReference type="ChEBI" id="CHEBI:61977"/>
        <dbReference type="ChEBI" id="CHEBI:456216"/>
        <dbReference type="EC" id="2.7.11.1"/>
    </reaction>
</comment>
<accession>A0A7S1FVZ1</accession>
<dbReference type="PROSITE" id="PS50222">
    <property type="entry name" value="EF_HAND_2"/>
    <property type="match status" value="2"/>
</dbReference>
<dbReference type="FunFam" id="3.30.200.20:FF:000315">
    <property type="entry name" value="Calcium-dependent protein kinase 3"/>
    <property type="match status" value="1"/>
</dbReference>
<dbReference type="InterPro" id="IPR050205">
    <property type="entry name" value="CDPK_Ser/Thr_kinases"/>
</dbReference>
<feature type="region of interest" description="Disordered" evidence="14">
    <location>
        <begin position="509"/>
        <end position="529"/>
    </location>
</feature>
<feature type="compositionally biased region" description="Polar residues" evidence="14">
    <location>
        <begin position="829"/>
        <end position="847"/>
    </location>
</feature>
<dbReference type="Gene3D" id="1.10.238.10">
    <property type="entry name" value="EF-hand"/>
    <property type="match status" value="2"/>
</dbReference>